<dbReference type="InterPro" id="IPR006447">
    <property type="entry name" value="Myb_dom_plants"/>
</dbReference>
<dbReference type="GO" id="GO:0003677">
    <property type="term" value="F:DNA binding"/>
    <property type="evidence" value="ECO:0007669"/>
    <property type="project" value="UniProtKB-KW"/>
</dbReference>
<dbReference type="Gene3D" id="1.10.10.60">
    <property type="entry name" value="Homeodomain-like"/>
    <property type="match status" value="1"/>
</dbReference>
<name>A0AAP0ASU6_9ASPA</name>
<keyword evidence="2" id="KW-0238">DNA-binding</keyword>
<dbReference type="PANTHER" id="PTHR31314:SF164">
    <property type="entry name" value="HTH MYB-TYPE DOMAIN-CONTAINING PROTEIN"/>
    <property type="match status" value="1"/>
</dbReference>
<evidence type="ECO:0000259" key="6">
    <source>
        <dbReference type="PROSITE" id="PS51294"/>
    </source>
</evidence>
<evidence type="ECO:0000256" key="5">
    <source>
        <dbReference type="SAM" id="MobiDB-lite"/>
    </source>
</evidence>
<evidence type="ECO:0000313" key="7">
    <source>
        <dbReference type="EMBL" id="KAK8913882.1"/>
    </source>
</evidence>
<evidence type="ECO:0000313" key="8">
    <source>
        <dbReference type="Proteomes" id="UP001418222"/>
    </source>
</evidence>
<gene>
    <name evidence="7" type="ORF">KSP39_PZI023476</name>
</gene>
<dbReference type="PANTHER" id="PTHR31314">
    <property type="entry name" value="MYB FAMILY TRANSCRIPTION FACTOR PHL7-LIKE"/>
    <property type="match status" value="1"/>
</dbReference>
<feature type="region of interest" description="Disordered" evidence="5">
    <location>
        <begin position="1"/>
        <end position="31"/>
    </location>
</feature>
<dbReference type="GO" id="GO:0003700">
    <property type="term" value="F:DNA-binding transcription factor activity"/>
    <property type="evidence" value="ECO:0007669"/>
    <property type="project" value="InterPro"/>
</dbReference>
<dbReference type="InterPro" id="IPR001005">
    <property type="entry name" value="SANT/Myb"/>
</dbReference>
<feature type="region of interest" description="Disordered" evidence="5">
    <location>
        <begin position="43"/>
        <end position="99"/>
    </location>
</feature>
<keyword evidence="1" id="KW-0805">Transcription regulation</keyword>
<proteinExistence type="predicted"/>
<accession>A0AAP0ASU6</accession>
<organism evidence="7 8">
    <name type="scientific">Platanthera zijinensis</name>
    <dbReference type="NCBI Taxonomy" id="2320716"/>
    <lineage>
        <taxon>Eukaryota</taxon>
        <taxon>Viridiplantae</taxon>
        <taxon>Streptophyta</taxon>
        <taxon>Embryophyta</taxon>
        <taxon>Tracheophyta</taxon>
        <taxon>Spermatophyta</taxon>
        <taxon>Magnoliopsida</taxon>
        <taxon>Liliopsida</taxon>
        <taxon>Asparagales</taxon>
        <taxon>Orchidaceae</taxon>
        <taxon>Orchidoideae</taxon>
        <taxon>Orchideae</taxon>
        <taxon>Orchidinae</taxon>
        <taxon>Platanthera</taxon>
    </lineage>
</organism>
<dbReference type="InterPro" id="IPR046955">
    <property type="entry name" value="PHR1-like"/>
</dbReference>
<dbReference type="Proteomes" id="UP001418222">
    <property type="component" value="Unassembled WGS sequence"/>
</dbReference>
<evidence type="ECO:0000256" key="2">
    <source>
        <dbReference type="ARBA" id="ARBA00023125"/>
    </source>
</evidence>
<evidence type="ECO:0000256" key="1">
    <source>
        <dbReference type="ARBA" id="ARBA00023015"/>
    </source>
</evidence>
<keyword evidence="8" id="KW-1185">Reference proteome</keyword>
<sequence length="386" mass="43780">MRGDKFINVVEIEDEEEEMNERGLKIGSLSSLSRKRFQKELNLNEEVAAEPHGKAGASSTSNSMDDDDDDEDVHNNNKNEGSSSKSMEDVDGSGDGQSPAVRQYVRSKMPRLRWTPELHLSFVHAVERLGGHERATPKLVLQMMNVKGLTIAHVKSHLQMYRCKKLDDSGQERTVFSSAFSSFDAHLRRQSFNEILCQRIPIFDQFVHGVFSDENSGTIHDHPMEEGWRPLQRTKSLEWNQFSPAVQTNSSPNIRPHFQMHASNKSSLHDSQGTVKDEHDLRSFSSSFLFEEQQSSRTSSTDCKRMRLTRESDGMPDLQLSMAPNSAEHKELHRKNIATEEVSELSLSLSPPKSRGIENSFKMQVKLMSSEIDFIKTGAAIYHRCL</sequence>
<keyword evidence="4" id="KW-0539">Nucleus</keyword>
<dbReference type="InterPro" id="IPR017930">
    <property type="entry name" value="Myb_dom"/>
</dbReference>
<dbReference type="PROSITE" id="PS51294">
    <property type="entry name" value="HTH_MYB"/>
    <property type="match status" value="1"/>
</dbReference>
<dbReference type="NCBIfam" id="TIGR01557">
    <property type="entry name" value="myb_SHAQKYF"/>
    <property type="match status" value="1"/>
</dbReference>
<dbReference type="EMBL" id="JBBWWQ010000021">
    <property type="protein sequence ID" value="KAK8913882.1"/>
    <property type="molecule type" value="Genomic_DNA"/>
</dbReference>
<evidence type="ECO:0000256" key="4">
    <source>
        <dbReference type="ARBA" id="ARBA00023242"/>
    </source>
</evidence>
<dbReference type="SUPFAM" id="SSF46689">
    <property type="entry name" value="Homeodomain-like"/>
    <property type="match status" value="1"/>
</dbReference>
<feature type="domain" description="HTH myb-type" evidence="6">
    <location>
        <begin position="106"/>
        <end position="166"/>
    </location>
</feature>
<reference evidence="7 8" key="1">
    <citation type="journal article" date="2022" name="Nat. Plants">
        <title>Genomes of leafy and leafless Platanthera orchids illuminate the evolution of mycoheterotrophy.</title>
        <authorList>
            <person name="Li M.H."/>
            <person name="Liu K.W."/>
            <person name="Li Z."/>
            <person name="Lu H.C."/>
            <person name="Ye Q.L."/>
            <person name="Zhang D."/>
            <person name="Wang J.Y."/>
            <person name="Li Y.F."/>
            <person name="Zhong Z.M."/>
            <person name="Liu X."/>
            <person name="Yu X."/>
            <person name="Liu D.K."/>
            <person name="Tu X.D."/>
            <person name="Liu B."/>
            <person name="Hao Y."/>
            <person name="Liao X.Y."/>
            <person name="Jiang Y.T."/>
            <person name="Sun W.H."/>
            <person name="Chen J."/>
            <person name="Chen Y.Q."/>
            <person name="Ai Y."/>
            <person name="Zhai J.W."/>
            <person name="Wu S.S."/>
            <person name="Zhou Z."/>
            <person name="Hsiao Y.Y."/>
            <person name="Wu W.L."/>
            <person name="Chen Y.Y."/>
            <person name="Lin Y.F."/>
            <person name="Hsu J.L."/>
            <person name="Li C.Y."/>
            <person name="Wang Z.W."/>
            <person name="Zhao X."/>
            <person name="Zhong W.Y."/>
            <person name="Ma X.K."/>
            <person name="Ma L."/>
            <person name="Huang J."/>
            <person name="Chen G.Z."/>
            <person name="Huang M.Z."/>
            <person name="Huang L."/>
            <person name="Peng D.H."/>
            <person name="Luo Y.B."/>
            <person name="Zou S.Q."/>
            <person name="Chen S.P."/>
            <person name="Lan S."/>
            <person name="Tsai W.C."/>
            <person name="Van de Peer Y."/>
            <person name="Liu Z.J."/>
        </authorList>
    </citation>
    <scope>NUCLEOTIDE SEQUENCE [LARGE SCALE GENOMIC DNA]</scope>
    <source>
        <tissue evidence="7">Leaf</tissue>
    </source>
</reference>
<feature type="compositionally biased region" description="Low complexity" evidence="5">
    <location>
        <begin position="76"/>
        <end position="85"/>
    </location>
</feature>
<dbReference type="Pfam" id="PF00249">
    <property type="entry name" value="Myb_DNA-binding"/>
    <property type="match status" value="1"/>
</dbReference>
<keyword evidence="3" id="KW-0804">Transcription</keyword>
<dbReference type="AlphaFoldDB" id="A0AAP0ASU6"/>
<comment type="caution">
    <text evidence="7">The sequence shown here is derived from an EMBL/GenBank/DDBJ whole genome shotgun (WGS) entry which is preliminary data.</text>
</comment>
<dbReference type="InterPro" id="IPR009057">
    <property type="entry name" value="Homeodomain-like_sf"/>
</dbReference>
<protein>
    <submittedName>
        <fullName evidence="7">Myb family transcription factor</fullName>
    </submittedName>
</protein>
<evidence type="ECO:0000256" key="3">
    <source>
        <dbReference type="ARBA" id="ARBA00023163"/>
    </source>
</evidence>
<dbReference type="FunFam" id="1.10.10.60:FF:000002">
    <property type="entry name" value="Myb family transcription factor"/>
    <property type="match status" value="1"/>
</dbReference>